<dbReference type="Proteomes" id="UP000178129">
    <property type="component" value="Unassembled WGS sequence"/>
</dbReference>
<dbReference type="InterPro" id="IPR013887">
    <property type="entry name" value="UPF0592"/>
</dbReference>
<proteinExistence type="predicted"/>
<reference evidence="3" key="1">
    <citation type="submission" date="2016-03" db="EMBL/GenBank/DDBJ databases">
        <authorList>
            <person name="Ploux O."/>
        </authorList>
    </citation>
    <scope>NUCLEOTIDE SEQUENCE [LARGE SCALE GENOMIC DNA]</scope>
    <source>
        <strain evidence="3">UK7</strain>
    </source>
</reference>
<feature type="region of interest" description="Disordered" evidence="1">
    <location>
        <begin position="1076"/>
        <end position="1104"/>
    </location>
</feature>
<evidence type="ECO:0000313" key="3">
    <source>
        <dbReference type="Proteomes" id="UP000178129"/>
    </source>
</evidence>
<feature type="region of interest" description="Disordered" evidence="1">
    <location>
        <begin position="253"/>
        <end position="282"/>
    </location>
</feature>
<protein>
    <recommendedName>
        <fullName evidence="4">DUF1765-domain-containing protein</fullName>
    </recommendedName>
</protein>
<evidence type="ECO:0000313" key="2">
    <source>
        <dbReference type="EMBL" id="CZS91024.1"/>
    </source>
</evidence>
<feature type="compositionally biased region" description="Basic and acidic residues" evidence="1">
    <location>
        <begin position="77"/>
        <end position="100"/>
    </location>
</feature>
<feature type="compositionally biased region" description="Polar residues" evidence="1">
    <location>
        <begin position="924"/>
        <end position="941"/>
    </location>
</feature>
<comment type="caution">
    <text evidence="2">The sequence shown here is derived from an EMBL/GenBank/DDBJ whole genome shotgun (WGS) entry which is preliminary data.</text>
</comment>
<feature type="region of interest" description="Disordered" evidence="1">
    <location>
        <begin position="417"/>
        <end position="443"/>
    </location>
</feature>
<accession>A0A1E1K3B6</accession>
<feature type="compositionally biased region" description="Polar residues" evidence="1">
    <location>
        <begin position="991"/>
        <end position="1002"/>
    </location>
</feature>
<dbReference type="AlphaFoldDB" id="A0A1E1K3B6"/>
<dbReference type="PANTHER" id="PTHR37988:SF1">
    <property type="entry name" value="UPF0592 MEMBRANE PROTEIN C7D4.03C"/>
    <property type="match status" value="1"/>
</dbReference>
<feature type="compositionally biased region" description="Polar residues" evidence="1">
    <location>
        <begin position="203"/>
        <end position="237"/>
    </location>
</feature>
<feature type="region of interest" description="Disordered" evidence="1">
    <location>
        <begin position="1"/>
        <end position="21"/>
    </location>
</feature>
<keyword evidence="3" id="KW-1185">Reference proteome</keyword>
<evidence type="ECO:0000256" key="1">
    <source>
        <dbReference type="SAM" id="MobiDB-lite"/>
    </source>
</evidence>
<dbReference type="PANTHER" id="PTHR37988">
    <property type="entry name" value="UPF0592 MEMBRANE PROTEIN C7D4.03C"/>
    <property type="match status" value="1"/>
</dbReference>
<dbReference type="Pfam" id="PF08578">
    <property type="entry name" value="DUF1765"/>
    <property type="match status" value="1"/>
</dbReference>
<dbReference type="EMBL" id="FJUW01000004">
    <property type="protein sequence ID" value="CZS91024.1"/>
    <property type="molecule type" value="Genomic_DNA"/>
</dbReference>
<feature type="compositionally biased region" description="Low complexity" evidence="1">
    <location>
        <begin position="973"/>
        <end position="983"/>
    </location>
</feature>
<feature type="region of interest" description="Disordered" evidence="1">
    <location>
        <begin position="57"/>
        <end position="106"/>
    </location>
</feature>
<gene>
    <name evidence="2" type="ORF">RCO7_01404</name>
</gene>
<feature type="region of interest" description="Disordered" evidence="1">
    <location>
        <begin position="915"/>
        <end position="956"/>
    </location>
</feature>
<feature type="compositionally biased region" description="Polar residues" evidence="1">
    <location>
        <begin position="265"/>
        <end position="278"/>
    </location>
</feature>
<feature type="region of interest" description="Disordered" evidence="1">
    <location>
        <begin position="973"/>
        <end position="1041"/>
    </location>
</feature>
<feature type="compositionally biased region" description="Low complexity" evidence="1">
    <location>
        <begin position="1011"/>
        <end position="1041"/>
    </location>
</feature>
<organism evidence="2 3">
    <name type="scientific">Rhynchosporium graminicola</name>
    <dbReference type="NCBI Taxonomy" id="2792576"/>
    <lineage>
        <taxon>Eukaryota</taxon>
        <taxon>Fungi</taxon>
        <taxon>Dikarya</taxon>
        <taxon>Ascomycota</taxon>
        <taxon>Pezizomycotina</taxon>
        <taxon>Leotiomycetes</taxon>
        <taxon>Helotiales</taxon>
        <taxon>Ploettnerulaceae</taxon>
        <taxon>Rhynchosporium</taxon>
    </lineage>
</organism>
<feature type="region of interest" description="Disordered" evidence="1">
    <location>
        <begin position="119"/>
        <end position="159"/>
    </location>
</feature>
<name>A0A1E1K3B6_9HELO</name>
<dbReference type="InParanoid" id="A0A1E1K3B6"/>
<feature type="compositionally biased region" description="Basic and acidic residues" evidence="1">
    <location>
        <begin position="420"/>
        <end position="429"/>
    </location>
</feature>
<feature type="compositionally biased region" description="Gly residues" evidence="1">
    <location>
        <begin position="1083"/>
        <end position="1095"/>
    </location>
</feature>
<evidence type="ECO:0008006" key="4">
    <source>
        <dbReference type="Google" id="ProtNLM"/>
    </source>
</evidence>
<feature type="compositionally biased region" description="Low complexity" evidence="1">
    <location>
        <begin position="253"/>
        <end position="264"/>
    </location>
</feature>
<feature type="compositionally biased region" description="Polar residues" evidence="1">
    <location>
        <begin position="122"/>
        <end position="136"/>
    </location>
</feature>
<feature type="region of interest" description="Disordered" evidence="1">
    <location>
        <begin position="172"/>
        <end position="237"/>
    </location>
</feature>
<dbReference type="STRING" id="914237.A0A1E1K3B6"/>
<sequence length="1199" mass="133475">MSTVYTTDSTFHRSHSSPTLPELVNFDFPLPATRPNDELPRSASFHSLPTLDALHKSEEEKNTAAERPALVRSQTQDVREDKTVAGNRLTKEERPKLERMGRRKSLVARPKSWIAKVKGNSPERQNASETVVTTPSDAPPVPAISKSIRDKDSKTKTVSGSFATFARKSWITHSRSPSPSSRNTSREIETEGMTTVDLKMTGSPLTSSQHVNTTSNSENAAPTPSTDSPPKARSATTFQKIKQRPASVLMNFTNFNSSNSSTSSLPRSSLDNKSTPRTSIDRVPALPTTFSTEKFHINYEPARKRDELWSAFRSLENDFSKFQSKSWSLKTNVVRASLLPFLKNHVAHPSNKNLRPEELDRRVTVLNKWWTGLLEVLDGRQNQTVSGVDRPILLEACYMVMTRPEWRLSPSHFAPLAERSTNRSPEKRQVSRRKSSSASSKSSASQFMTESVYHNTRNLFVHNLLSQMSFVVDKMSLRHAPASLVNFCGKAAAYAFFFVPGIADILVRLWKLESDVLKRVSDVLGMPRRVNKIELDDVNCAFPNHIQGLGWTSVKTTVNLLRQTPTLPILAAKIAWNGPWIARWCGRDSDLFYVFVKHYHVLVEEFMPDGLSLAQKARAPGFIIVQAQVLAALDATIHRQPAADPLPITFDDVLAGADASAAALPLPSNNSARLMAENRLIMLLRDFISERPSDYEVARRTFAEAFGKMMQASAGRTSLFDHNACFVLLDFAEEALNIYVRFHHAHDLDWDYIDWSFWLDVCKKMLESENSMSEIRLFSFLYGSWHLITHDERRKEIMCLDWLLPEQTFDKFFNHWCPMVRAYYMRLLCWRLCRDDGEASELNTKIFSTVSLRIKTNWAHYLFLKQSAEKSNSLPPSTAPCLPAPGRRLLIIRNDSHMPSASLFLGFDGTVSSSSPQGLSGLQTFPSSKRQSTSPPNNNTADPAPKLSADSTTLGPNKKRWTFVGKILPAQFSATPSTTSSPSDPLPINPEQPQTGISSPTKTLEEARLQTALSRTSSSASRHSRPPLRTDSSSTDSETSSASSTYRVFSFKFSLEWNQHFEKIVPAQGSLGRANSVLSSASGSGGGERGDGGATGSNERRIVPPRLPAPAQAWIGARVPGMSCEIASRDPGLPVSGDRVGERSERVQRAKYAGRALAEWALVVGECNNFVERRRGEGVPGLKWIEVPVLGTEGFRKFG</sequence>